<accession>A0A0F9HDW2</accession>
<sequence length="63" mass="7095">MTKLSDKMDSIAKNGYRANMARRILKGQEDRMVKQAIILDIIGAIQDLDGDTLTELYTRQVPA</sequence>
<gene>
    <name evidence="1" type="ORF">LCGC14_1795520</name>
</gene>
<organism evidence="1">
    <name type="scientific">marine sediment metagenome</name>
    <dbReference type="NCBI Taxonomy" id="412755"/>
    <lineage>
        <taxon>unclassified sequences</taxon>
        <taxon>metagenomes</taxon>
        <taxon>ecological metagenomes</taxon>
    </lineage>
</organism>
<dbReference type="EMBL" id="LAZR01017226">
    <property type="protein sequence ID" value="KKM01327.1"/>
    <property type="molecule type" value="Genomic_DNA"/>
</dbReference>
<comment type="caution">
    <text evidence="1">The sequence shown here is derived from an EMBL/GenBank/DDBJ whole genome shotgun (WGS) entry which is preliminary data.</text>
</comment>
<reference evidence="1" key="1">
    <citation type="journal article" date="2015" name="Nature">
        <title>Complex archaea that bridge the gap between prokaryotes and eukaryotes.</title>
        <authorList>
            <person name="Spang A."/>
            <person name="Saw J.H."/>
            <person name="Jorgensen S.L."/>
            <person name="Zaremba-Niedzwiedzka K."/>
            <person name="Martijn J."/>
            <person name="Lind A.E."/>
            <person name="van Eijk R."/>
            <person name="Schleper C."/>
            <person name="Guy L."/>
            <person name="Ettema T.J."/>
        </authorList>
    </citation>
    <scope>NUCLEOTIDE SEQUENCE</scope>
</reference>
<protein>
    <submittedName>
        <fullName evidence="1">Uncharacterized protein</fullName>
    </submittedName>
</protein>
<evidence type="ECO:0000313" key="1">
    <source>
        <dbReference type="EMBL" id="KKM01327.1"/>
    </source>
</evidence>
<dbReference type="AlphaFoldDB" id="A0A0F9HDW2"/>
<name>A0A0F9HDW2_9ZZZZ</name>
<proteinExistence type="predicted"/>